<dbReference type="InterPro" id="IPR036397">
    <property type="entry name" value="RNaseH_sf"/>
</dbReference>
<dbReference type="InterPro" id="IPR054465">
    <property type="entry name" value="Integrase_p58-like_C"/>
</dbReference>
<dbReference type="FunFam" id="3.30.420.10:FF:000032">
    <property type="entry name" value="Retrovirus-related Pol polyprotein from transposon 297-like Protein"/>
    <property type="match status" value="1"/>
</dbReference>
<keyword evidence="5" id="KW-0540">Nuclease</keyword>
<dbReference type="PANTHER" id="PTHR37984">
    <property type="entry name" value="PROTEIN CBG26694"/>
    <property type="match status" value="1"/>
</dbReference>
<feature type="domain" description="Reverse transcriptase" evidence="10">
    <location>
        <begin position="1093"/>
        <end position="1270"/>
    </location>
</feature>
<evidence type="ECO:0000256" key="1">
    <source>
        <dbReference type="ARBA" id="ARBA00010879"/>
    </source>
</evidence>
<dbReference type="CDD" id="cd09274">
    <property type="entry name" value="RNase_HI_RT_Ty3"/>
    <property type="match status" value="1"/>
</dbReference>
<reference evidence="13" key="1">
    <citation type="submission" date="2012-01" db="EMBL/GenBank/DDBJ databases">
        <title>The Genome Sequence of Oreochromis niloticus (Nile Tilapia).</title>
        <authorList>
            <consortium name="Broad Institute Genome Assembly Team"/>
            <consortium name="Broad Institute Sequencing Platform"/>
            <person name="Di Palma F."/>
            <person name="Johnson J."/>
            <person name="Lander E.S."/>
            <person name="Lindblad-Toh K."/>
        </authorList>
    </citation>
    <scope>NUCLEOTIDE SEQUENCE [LARGE SCALE GENOMIC DNA]</scope>
</reference>
<dbReference type="Gene3D" id="3.30.70.270">
    <property type="match status" value="2"/>
</dbReference>
<keyword evidence="6" id="KW-0255">Endonuclease</keyword>
<keyword evidence="8" id="KW-0695">RNA-directed DNA polymerase</keyword>
<dbReference type="Ensembl" id="ENSONIT00000048596.1">
    <property type="protein sequence ID" value="ENSONIP00000037326.1"/>
    <property type="gene ID" value="ENSONIG00000028641.1"/>
</dbReference>
<evidence type="ECO:0000259" key="11">
    <source>
        <dbReference type="PROSITE" id="PS50994"/>
    </source>
</evidence>
<dbReference type="Pfam" id="PF17917">
    <property type="entry name" value="RT_RNaseH"/>
    <property type="match status" value="1"/>
</dbReference>
<dbReference type="InterPro" id="IPR038269">
    <property type="entry name" value="SCAN_sf"/>
</dbReference>
<dbReference type="Gene3D" id="3.10.10.10">
    <property type="entry name" value="HIV Type 1 Reverse Transcriptase, subunit A, domain 1"/>
    <property type="match status" value="1"/>
</dbReference>
<dbReference type="Pfam" id="PF00665">
    <property type="entry name" value="rve"/>
    <property type="match status" value="1"/>
</dbReference>
<dbReference type="SUPFAM" id="SSF57756">
    <property type="entry name" value="Retrovirus zinc finger-like domains"/>
    <property type="match status" value="1"/>
</dbReference>
<dbReference type="Pfam" id="PF17921">
    <property type="entry name" value="Integrase_H2C2"/>
    <property type="match status" value="1"/>
</dbReference>
<dbReference type="InterPro" id="IPR041373">
    <property type="entry name" value="RT_RNaseH"/>
</dbReference>
<dbReference type="Pfam" id="PF00078">
    <property type="entry name" value="RVT_1"/>
    <property type="match status" value="1"/>
</dbReference>
<dbReference type="PANTHER" id="PTHR37984:SF5">
    <property type="entry name" value="PROTEIN NYNRIN-LIKE"/>
    <property type="match status" value="1"/>
</dbReference>
<dbReference type="InterPro" id="IPR041588">
    <property type="entry name" value="Integrase_H2C2"/>
</dbReference>
<dbReference type="EC" id="3.1.26.4" evidence="2"/>
<evidence type="ECO:0000259" key="10">
    <source>
        <dbReference type="PROSITE" id="PS50878"/>
    </source>
</evidence>
<evidence type="ECO:0000256" key="4">
    <source>
        <dbReference type="ARBA" id="ARBA00022695"/>
    </source>
</evidence>
<dbReference type="SUPFAM" id="SSF47353">
    <property type="entry name" value="Retrovirus capsid dimerization domain-like"/>
    <property type="match status" value="1"/>
</dbReference>
<dbReference type="GO" id="GO:0008270">
    <property type="term" value="F:zinc ion binding"/>
    <property type="evidence" value="ECO:0007669"/>
    <property type="project" value="InterPro"/>
</dbReference>
<dbReference type="PROSITE" id="PS50878">
    <property type="entry name" value="RT_POL"/>
    <property type="match status" value="1"/>
</dbReference>
<dbReference type="GO" id="GO:0015074">
    <property type="term" value="P:DNA integration"/>
    <property type="evidence" value="ECO:0007669"/>
    <property type="project" value="InterPro"/>
</dbReference>
<comment type="similarity">
    <text evidence="1">Belongs to the beta type-B retroviral polymerase family. HERV class-II K(HML-2) pol subfamily.</text>
</comment>
<reference evidence="12" key="2">
    <citation type="submission" date="2025-08" db="UniProtKB">
        <authorList>
            <consortium name="Ensembl"/>
        </authorList>
    </citation>
    <scope>IDENTIFICATION</scope>
</reference>
<feature type="domain" description="Integrase catalytic" evidence="11">
    <location>
        <begin position="694"/>
        <end position="852"/>
    </location>
</feature>
<reference evidence="12" key="3">
    <citation type="submission" date="2025-09" db="UniProtKB">
        <authorList>
            <consortium name="Ensembl"/>
        </authorList>
    </citation>
    <scope>IDENTIFICATION</scope>
</reference>
<evidence type="ECO:0000256" key="9">
    <source>
        <dbReference type="ARBA" id="ARBA00039658"/>
    </source>
</evidence>
<dbReference type="GO" id="GO:0003964">
    <property type="term" value="F:RNA-directed DNA polymerase activity"/>
    <property type="evidence" value="ECO:0007669"/>
    <property type="project" value="UniProtKB-KW"/>
</dbReference>
<dbReference type="InterPro" id="IPR050951">
    <property type="entry name" value="Retrovirus_Pol_polyprotein"/>
</dbReference>
<dbReference type="InterPro" id="IPR001584">
    <property type="entry name" value="Integrase_cat-core"/>
</dbReference>
<organism evidence="12 13">
    <name type="scientific">Oreochromis niloticus</name>
    <name type="common">Nile tilapia</name>
    <name type="synonym">Tilapia nilotica</name>
    <dbReference type="NCBI Taxonomy" id="8128"/>
    <lineage>
        <taxon>Eukaryota</taxon>
        <taxon>Metazoa</taxon>
        <taxon>Chordata</taxon>
        <taxon>Craniata</taxon>
        <taxon>Vertebrata</taxon>
        <taxon>Euteleostomi</taxon>
        <taxon>Actinopterygii</taxon>
        <taxon>Neopterygii</taxon>
        <taxon>Teleostei</taxon>
        <taxon>Neoteleostei</taxon>
        <taxon>Acanthomorphata</taxon>
        <taxon>Ovalentaria</taxon>
        <taxon>Cichlomorphae</taxon>
        <taxon>Cichliformes</taxon>
        <taxon>Cichlidae</taxon>
        <taxon>African cichlids</taxon>
        <taxon>Pseudocrenilabrinae</taxon>
        <taxon>Oreochromini</taxon>
        <taxon>Oreochromis</taxon>
    </lineage>
</organism>
<dbReference type="Gene3D" id="3.10.20.370">
    <property type="match status" value="1"/>
</dbReference>
<dbReference type="SUPFAM" id="SSF53098">
    <property type="entry name" value="Ribonuclease H-like"/>
    <property type="match status" value="1"/>
</dbReference>
<dbReference type="FunFam" id="3.30.70.270:FF:000020">
    <property type="entry name" value="Transposon Tf2-6 polyprotein-like Protein"/>
    <property type="match status" value="1"/>
</dbReference>
<dbReference type="InterPro" id="IPR043502">
    <property type="entry name" value="DNA/RNA_pol_sf"/>
</dbReference>
<dbReference type="PROSITE" id="PS50994">
    <property type="entry name" value="INTEGRASE"/>
    <property type="match status" value="1"/>
</dbReference>
<evidence type="ECO:0000313" key="12">
    <source>
        <dbReference type="Ensembl" id="ENSONIP00000037326.1"/>
    </source>
</evidence>
<accession>A0A669BSD3</accession>
<keyword evidence="13" id="KW-1185">Reference proteome</keyword>
<dbReference type="Pfam" id="PF02023">
    <property type="entry name" value="SCAN"/>
    <property type="match status" value="1"/>
</dbReference>
<dbReference type="InterPro" id="IPR000477">
    <property type="entry name" value="RT_dom"/>
</dbReference>
<dbReference type="Proteomes" id="UP000005207">
    <property type="component" value="Linkage group LG12"/>
</dbReference>
<dbReference type="InParanoid" id="A0A669BSD3"/>
<keyword evidence="7" id="KW-0378">Hydrolase</keyword>
<dbReference type="FunFam" id="3.10.20.370:FF:000001">
    <property type="entry name" value="Retrovirus-related Pol polyprotein from transposon 17.6-like protein"/>
    <property type="match status" value="1"/>
</dbReference>
<dbReference type="Gene3D" id="4.10.60.10">
    <property type="entry name" value="Zinc finger, CCHC-type"/>
    <property type="match status" value="1"/>
</dbReference>
<protein>
    <recommendedName>
        <fullName evidence="9">Gypsy retrotransposon integrase-like protein 1</fullName>
        <ecNumber evidence="2">3.1.26.4</ecNumber>
    </recommendedName>
</protein>
<keyword evidence="4" id="KW-0548">Nucleotidyltransferase</keyword>
<dbReference type="InterPro" id="IPR001878">
    <property type="entry name" value="Znf_CCHC"/>
</dbReference>
<name>A0A669BSD3_ORENI</name>
<dbReference type="SMART" id="SM00343">
    <property type="entry name" value="ZnF_C2HC"/>
    <property type="match status" value="1"/>
</dbReference>
<sequence length="1487" mass="165567">MSFDMDDFAQQPSIEKLERCTKAAPVAVQSPTFDPISQVAAGLVTEDLKLALRLKEVELEAKAKEVELMHLRIRAMELDPSRARDAPPVPVSTLPDTSTVDQFNASKQIVLVPPFREGEVDSYFTAFERIATTLKWPKDVWSLLLQCKLVGRAQEVCASLSIADSLDYEVVKSTILRAYELVPEAYRQKFRACSKSDRQTFVEFAREKAVLFDKWLAASKVKNFTELKELILLEEFKTCLPESIVVYLNEQKVELLSKAAVLADEFVLTHRASLSTARRECVSPTQHAKSYRVSPKRQTRSAAIPVSDRKCFYCHEIGHLVAACPSLQRKEQAHTVRKPKSVGFVRSMSASTSPDNEVRSDSFDDSYRPFVSEGFVSLNGKEEDRVPITILRDTGAAQTLILRGILPFSDFSFCGSDALVWGVKMDVLRVPLHKVFLQSPLVSGPVTVGVRDCLPVPGVAMILGNDLANGKVFFTPRVVEDPVPDTLISDPAAECSHSVFPACAVTRAHKRRYGDVDLSDSFLCAGGEPEPESKPCDPLMGDSEAMLSASPSVTSQLPSGVNKKDFVLAQHSDPTLVGCFSAAHSSDQYPRVYCVEDDVLMRTWYPPAAGDLGWNVSRQVLVPQQYRHKVLSLAHDNFSGHLGIRKTYHRILRHFFWPGLKSDVAKYCRSCHTCQISGKPNQVIPPAPLHPIPVLGEPFEHILIDCVGPLPKTKSGHQYLLTLMCVATRFPEAIPLRTLKVKSVVKVLVNFFSTFGLPKVVQTDQGSNFMSKIFAQVLQSLGVKHQKSSAYHPESQGALERFHQTLKSMMRKFCLESGKEWDEGLPLLLLAVRESVQESLGFSPAELVFGHTVRGPLLLLKENFLSDTDAPKVNVLDYVSSFRERLHKACAIARDALVAAQGKMKRKFDKKAVQRKFEVGDKVLTLLPVPGSSLQAKFSGPYTVQAKLSDTDYVIDTPERRKKCRVCHINMMKPYFAGGVSTVATVGVPGLEARYDPVNDDLVFGCAEGCARLRNSEILSDLRSHLKDLDDDVQDDVCQLIENHLDLFSDTPSCTTVLEHDIDVGGHPPIKQHAYRVNPTKRALFQTEVSYLLENGLAVPSSSAWSSPCLLVPKADKTPRFCTDFRKVNSVTKPDSYPLPRMEDCVDRVGSAKFVTKLDLLKGYWQVPLTSRAAEISAFVTPDHFLQYTVMPFGLRNAPATFQRLMNIVLGSVRKCEVYLDDIVVYSDTWSEHIETLTDVFHRLGRASLTLNLAKCDFGKAMVTYLGKQVGQGQVRPLLAKIQAILDFPAPRTGRELRRFLGMVGYYRGFCRNFAEVVAPLTGLTSVLKPFVWSSVCQSAFLAVKALLCSAPVLAAPDFARPFKLEVDASANGAGAVLLQEDQHGVDHPIGYFSKKFNVHQRRYSTIEKEALSLLFALQHFEVYVGSSPSPVIVYTDHNPLVFLMRMQNSNQRLMRWSLLVQDFNLDIRHKKGTENVLADALSRTFL</sequence>
<dbReference type="GO" id="GO:0003676">
    <property type="term" value="F:nucleic acid binding"/>
    <property type="evidence" value="ECO:0007669"/>
    <property type="project" value="InterPro"/>
</dbReference>
<evidence type="ECO:0000313" key="13">
    <source>
        <dbReference type="Proteomes" id="UP000005207"/>
    </source>
</evidence>
<dbReference type="Gene3D" id="1.10.4020.10">
    <property type="entry name" value="DNA breaking-rejoining enzymes"/>
    <property type="match status" value="1"/>
</dbReference>
<proteinExistence type="inferred from homology"/>
<dbReference type="OMA" id="TKFSGPY"/>
<dbReference type="GO" id="GO:0004523">
    <property type="term" value="F:RNA-DNA hybrid ribonuclease activity"/>
    <property type="evidence" value="ECO:0007669"/>
    <property type="project" value="UniProtKB-EC"/>
</dbReference>
<dbReference type="InterPro" id="IPR012337">
    <property type="entry name" value="RNaseH-like_sf"/>
</dbReference>
<dbReference type="GeneTree" id="ENSGT01050000244855"/>
<evidence type="ECO:0000256" key="2">
    <source>
        <dbReference type="ARBA" id="ARBA00012180"/>
    </source>
</evidence>
<dbReference type="FunFam" id="1.10.340.70:FF:000001">
    <property type="entry name" value="Retrovirus-related Pol polyprotein from transposon gypsy-like Protein"/>
    <property type="match status" value="1"/>
</dbReference>
<dbReference type="InterPro" id="IPR043128">
    <property type="entry name" value="Rev_trsase/Diguanyl_cyclase"/>
</dbReference>
<dbReference type="Gene3D" id="1.10.340.70">
    <property type="match status" value="1"/>
</dbReference>
<dbReference type="InterPro" id="IPR003309">
    <property type="entry name" value="SCAN_dom"/>
</dbReference>
<dbReference type="SUPFAM" id="SSF56672">
    <property type="entry name" value="DNA/RNA polymerases"/>
    <property type="match status" value="1"/>
</dbReference>
<evidence type="ECO:0000256" key="7">
    <source>
        <dbReference type="ARBA" id="ARBA00022801"/>
    </source>
</evidence>
<dbReference type="InterPro" id="IPR036875">
    <property type="entry name" value="Znf_CCHC_sf"/>
</dbReference>
<evidence type="ECO:0000256" key="3">
    <source>
        <dbReference type="ARBA" id="ARBA00022679"/>
    </source>
</evidence>
<evidence type="ECO:0000256" key="5">
    <source>
        <dbReference type="ARBA" id="ARBA00022722"/>
    </source>
</evidence>
<evidence type="ECO:0000256" key="8">
    <source>
        <dbReference type="ARBA" id="ARBA00022918"/>
    </source>
</evidence>
<dbReference type="CDD" id="cd01647">
    <property type="entry name" value="RT_LTR"/>
    <property type="match status" value="1"/>
</dbReference>
<dbReference type="Gene3D" id="3.30.420.10">
    <property type="entry name" value="Ribonuclease H-like superfamily/Ribonuclease H"/>
    <property type="match status" value="1"/>
</dbReference>
<evidence type="ECO:0000256" key="6">
    <source>
        <dbReference type="ARBA" id="ARBA00022759"/>
    </source>
</evidence>
<keyword evidence="3" id="KW-0808">Transferase</keyword>
<dbReference type="Pfam" id="PF22938">
    <property type="entry name" value="Integrase_p58_C"/>
    <property type="match status" value="1"/>
</dbReference>